<name>A0AAU1ID36_9ACTN</name>
<protein>
    <submittedName>
        <fullName evidence="2">Uncharacterized protein</fullName>
    </submittedName>
</protein>
<dbReference type="EMBL" id="CP108140">
    <property type="protein sequence ID" value="WTP91797.1"/>
    <property type="molecule type" value="Genomic_DNA"/>
</dbReference>
<proteinExistence type="predicted"/>
<reference evidence="2" key="1">
    <citation type="submission" date="2022-10" db="EMBL/GenBank/DDBJ databases">
        <title>The complete genomes of actinobacterial strains from the NBC collection.</title>
        <authorList>
            <person name="Joergensen T.S."/>
            <person name="Alvarez Arevalo M."/>
            <person name="Sterndorff E.B."/>
            <person name="Faurdal D."/>
            <person name="Vuksanovic O."/>
            <person name="Mourched A.-S."/>
            <person name="Charusanti P."/>
            <person name="Shaw S."/>
            <person name="Blin K."/>
            <person name="Weber T."/>
        </authorList>
    </citation>
    <scope>NUCLEOTIDE SEQUENCE</scope>
    <source>
        <strain evidence="2">NBC 00180</strain>
    </source>
</reference>
<sequence>METWDNEAAAGLERLINDCGSGRVQATVERVAGFYFISEEEVKQWLVSILLNSTHDAVMDASKDVATTEVEDWDNAAWSRWLRVVCIQAGYPMTANPPSGQGAFPGPVSTPQQQTQGTGYVWTPDPAPQPAPAGHTATTTVYQNQAQDEAQGGDESDDSALLGCALNPQLQALTFDALAAHLAQWGFTRERVQHSLARIAYNSKVNLQGLDWNQAWRAIAANEQALSLEAMVDACLAQRLHLYTALANISGTAHVQQIDVANYIITLARHRLNRTYTDPDTAYFDLQRTVVPQPPPNPTRKRQRSQPDDYAPWLLSAALSTDSLRAIAQQAEPAGAPTTEAGIEGAIRVLGGKLGLQGTAQEIRKQLHAMEHNGTLQNPDLYTPAPTRPPNAQQAQHALGTLTPVQQWLLSAALSTDNFREIAQQAKPAGAPTTETRIKQAIHRLGGKLGLQGTAQEIRKQLHAMEHNGTLQNPDLYTPAPTPPPAAQHAQHALNSLNPMQRWLLSAALSTDNPREIAQQAKPAGASTAASGIETAICALGGRFGLQGTAQEIRKQLHAMEHNGTLQNPDLYTPAPTPPPNARRVHKALNSLTAVQSWLLGAALSDDTVQNIADTAARAENGAPKSNNGTQSAIERLGKKLGLAGTAGEIREQLRQMEAQGILRDPGTYR</sequence>
<organism evidence="2">
    <name type="scientific">Streptomyces sp. NBC_00180</name>
    <dbReference type="NCBI Taxonomy" id="2903632"/>
    <lineage>
        <taxon>Bacteria</taxon>
        <taxon>Bacillati</taxon>
        <taxon>Actinomycetota</taxon>
        <taxon>Actinomycetes</taxon>
        <taxon>Kitasatosporales</taxon>
        <taxon>Streptomycetaceae</taxon>
        <taxon>Streptomyces</taxon>
    </lineage>
</organism>
<evidence type="ECO:0000256" key="1">
    <source>
        <dbReference type="SAM" id="MobiDB-lite"/>
    </source>
</evidence>
<evidence type="ECO:0000313" key="2">
    <source>
        <dbReference type="EMBL" id="WTP91797.1"/>
    </source>
</evidence>
<gene>
    <name evidence="2" type="ORF">OG477_44305</name>
</gene>
<feature type="region of interest" description="Disordered" evidence="1">
    <location>
        <begin position="289"/>
        <end position="308"/>
    </location>
</feature>
<accession>A0AAU1ID36</accession>
<dbReference type="AlphaFoldDB" id="A0AAU1ID36"/>